<gene>
    <name evidence="1" type="ORF">BST46_29165</name>
</gene>
<protein>
    <submittedName>
        <fullName evidence="1">Cytochrome</fullName>
    </submittedName>
</protein>
<dbReference type="Proteomes" id="UP000192847">
    <property type="component" value="Unassembled WGS sequence"/>
</dbReference>
<dbReference type="EMBL" id="MVIL01000633">
    <property type="protein sequence ID" value="ORB76604.1"/>
    <property type="molecule type" value="Genomic_DNA"/>
</dbReference>
<dbReference type="SUPFAM" id="SSF48264">
    <property type="entry name" value="Cytochrome P450"/>
    <property type="match status" value="1"/>
</dbReference>
<accession>A0ABX3TCT3</accession>
<feature type="non-terminal residue" evidence="1">
    <location>
        <position position="101"/>
    </location>
</feature>
<evidence type="ECO:0000313" key="2">
    <source>
        <dbReference type="Proteomes" id="UP000192847"/>
    </source>
</evidence>
<comment type="caution">
    <text evidence="1">The sequence shown here is derived from an EMBL/GenBank/DDBJ whole genome shotgun (WGS) entry which is preliminary data.</text>
</comment>
<keyword evidence="2" id="KW-1185">Reference proteome</keyword>
<sequence length="101" mass="10748">MSGGLREGIATIAADTIDSIRAGVEFDFMTDIALPLPIAVAAAWMGLDIDAARLLREESPAITQMLTDSRDTIAIENGTVALATLLTEFLPLAADRRRHPG</sequence>
<proteinExistence type="predicted"/>
<evidence type="ECO:0000313" key="1">
    <source>
        <dbReference type="EMBL" id="ORB76604.1"/>
    </source>
</evidence>
<dbReference type="Gene3D" id="1.10.630.10">
    <property type="entry name" value="Cytochrome P450"/>
    <property type="match status" value="1"/>
</dbReference>
<organism evidence="1 2">
    <name type="scientific">Mycobacterium timonense</name>
    <dbReference type="NCBI Taxonomy" id="701043"/>
    <lineage>
        <taxon>Bacteria</taxon>
        <taxon>Bacillati</taxon>
        <taxon>Actinomycetota</taxon>
        <taxon>Actinomycetes</taxon>
        <taxon>Mycobacteriales</taxon>
        <taxon>Mycobacteriaceae</taxon>
        <taxon>Mycobacterium</taxon>
        <taxon>Mycobacterium avium complex (MAC)</taxon>
    </lineage>
</organism>
<dbReference type="InterPro" id="IPR036396">
    <property type="entry name" value="Cyt_P450_sf"/>
</dbReference>
<name>A0ABX3TCT3_9MYCO</name>
<reference evidence="1 2" key="1">
    <citation type="submission" date="2017-02" db="EMBL/GenBank/DDBJ databases">
        <title>The new phylogeny of genus Mycobacterium.</title>
        <authorList>
            <person name="Tortoli E."/>
            <person name="Trovato A."/>
            <person name="Cirillo D.M."/>
        </authorList>
    </citation>
    <scope>NUCLEOTIDE SEQUENCE [LARGE SCALE GENOMIC DNA]</scope>
    <source>
        <strain evidence="1 2">CCUG 56329</strain>
    </source>
</reference>